<evidence type="ECO:0000313" key="1">
    <source>
        <dbReference type="Proteomes" id="UP000887540"/>
    </source>
</evidence>
<dbReference type="WBParaSite" id="ACRNAN_scaffold5277.g16561.t1">
    <property type="protein sequence ID" value="ACRNAN_scaffold5277.g16561.t1"/>
    <property type="gene ID" value="ACRNAN_scaffold5277.g16561"/>
</dbReference>
<protein>
    <submittedName>
        <fullName evidence="2">Uncharacterized protein</fullName>
    </submittedName>
</protein>
<evidence type="ECO:0000313" key="2">
    <source>
        <dbReference type="WBParaSite" id="ACRNAN_scaffold5277.g16561.t1"/>
    </source>
</evidence>
<reference evidence="2" key="1">
    <citation type="submission" date="2022-11" db="UniProtKB">
        <authorList>
            <consortium name="WormBaseParasite"/>
        </authorList>
    </citation>
    <scope>IDENTIFICATION</scope>
</reference>
<organism evidence="1 2">
    <name type="scientific">Acrobeloides nanus</name>
    <dbReference type="NCBI Taxonomy" id="290746"/>
    <lineage>
        <taxon>Eukaryota</taxon>
        <taxon>Metazoa</taxon>
        <taxon>Ecdysozoa</taxon>
        <taxon>Nematoda</taxon>
        <taxon>Chromadorea</taxon>
        <taxon>Rhabditida</taxon>
        <taxon>Tylenchina</taxon>
        <taxon>Cephalobomorpha</taxon>
        <taxon>Cephaloboidea</taxon>
        <taxon>Cephalobidae</taxon>
        <taxon>Acrobeloides</taxon>
    </lineage>
</organism>
<accession>A0A914E451</accession>
<dbReference type="Proteomes" id="UP000887540">
    <property type="component" value="Unplaced"/>
</dbReference>
<name>A0A914E451_9BILA</name>
<sequence>MRDNLGMAILCMVNVTAYEATHFVKEFNHSDVRGNFEEEKYTNLELSDADISKSYQGCIFPAIATLSSRWFLPIERSTAAAIFTSGYQLGNGVDGH</sequence>
<dbReference type="AlphaFoldDB" id="A0A914E451"/>
<proteinExistence type="predicted"/>
<keyword evidence="1" id="KW-1185">Reference proteome</keyword>